<sequence length="213" mass="25368">MNKAQDFDTFLQQTVLKKADEHYKRAMEHLIQNKQQVIDEYVAAFQDLCLDIKQKQRLNPAIKVSYIQYSLLFSHVLLKKAPYRLEAFDGDYYLGNVISEANYNPTWLFEPLHAFYEEIQREAKKYILRVNPIEVERIFLIELKKYEEIVKFLAKEAIETLVDTEEYQSLPYGEEVQFRIGEFRGTTDILFIKNARNDELWRYVCGLFSNQAR</sequence>
<dbReference type="Proteomes" id="UP000267017">
    <property type="component" value="Unassembled WGS sequence"/>
</dbReference>
<dbReference type="OrthoDB" id="1677243at2"/>
<comment type="caution">
    <text evidence="1">The sequence shown here is derived from an EMBL/GenBank/DDBJ whole genome shotgun (WGS) entry which is preliminary data.</text>
</comment>
<dbReference type="RefSeq" id="WP_128629814.1">
    <property type="nucleotide sequence ID" value="NZ_RRCN01000001.1"/>
</dbReference>
<dbReference type="AlphaFoldDB" id="A0A3P3TVW5"/>
<proteinExistence type="predicted"/>
<evidence type="ECO:0000313" key="2">
    <source>
        <dbReference type="Proteomes" id="UP000267017"/>
    </source>
</evidence>
<gene>
    <name evidence="1" type="ORF">EHV15_02070</name>
</gene>
<keyword evidence="2" id="KW-1185">Reference proteome</keyword>
<protein>
    <submittedName>
        <fullName evidence="1">Uncharacterized protein</fullName>
    </submittedName>
</protein>
<reference evidence="1 2" key="1">
    <citation type="submission" date="2018-11" db="EMBL/GenBank/DDBJ databases">
        <title>Genome sequencing of Paenibacillus sp. KCOM 3021 (= ChDC PVNT-B20).</title>
        <authorList>
            <person name="Kook J.-K."/>
            <person name="Park S.-N."/>
            <person name="Lim Y.K."/>
        </authorList>
    </citation>
    <scope>NUCLEOTIDE SEQUENCE [LARGE SCALE GENOMIC DNA]</scope>
    <source>
        <strain evidence="1 2">KCOM 3021</strain>
    </source>
</reference>
<name>A0A3P3TVW5_9BACL</name>
<evidence type="ECO:0000313" key="1">
    <source>
        <dbReference type="EMBL" id="RRJ61894.1"/>
    </source>
</evidence>
<accession>A0A3P3TVW5</accession>
<dbReference type="EMBL" id="RRCN01000001">
    <property type="protein sequence ID" value="RRJ61894.1"/>
    <property type="molecule type" value="Genomic_DNA"/>
</dbReference>
<organism evidence="1 2">
    <name type="scientific">Paenibacillus oralis</name>
    <dbReference type="NCBI Taxonomy" id="2490856"/>
    <lineage>
        <taxon>Bacteria</taxon>
        <taxon>Bacillati</taxon>
        <taxon>Bacillota</taxon>
        <taxon>Bacilli</taxon>
        <taxon>Bacillales</taxon>
        <taxon>Paenibacillaceae</taxon>
        <taxon>Paenibacillus</taxon>
    </lineage>
</organism>